<evidence type="ECO:0000313" key="2">
    <source>
        <dbReference type="Proteomes" id="UP001057402"/>
    </source>
</evidence>
<protein>
    <submittedName>
        <fullName evidence="1">Uncharacterized protein</fullName>
    </submittedName>
</protein>
<sequence length="506" mass="57960">MELWFCILSSLCICISLHGFLGLFPRKNLPPGPPTLPFLGAILWLLKSSNDFSSVEPVLRHLRSTYGDIVNLQIGSRPAIFVMSHAAAHESLVRRPTAFASRPLGLEASSVLFSGQRTVSTSAYTPLWRLLRHNLMAVIHPSRAGMYSDGRRWAWGLLKSQLLGIALQQARPDDDGQATPIFDVLQLAMFSLLVYMCLGEKYDEQTIKEIIRVQRAATLNFVKFNVFNFMPWLMKIVLRSMWKELLQIRQDQEKVLLPLIRSRVNKKDELKEQDNFVAYADTLRNLRLPDTGTVPDDGEMVSLCSEFIIASTDTSIGTMQWVMANIVKYRHVHDRVLEEVDSVVDPDQEICEDDLEKMHYLKAVVLETLRRHPPAHFIIPRAVTEDSVKLGGYDIPKDAIINYTVAEMGRDSQVWEDPMEFRPERFMNEEFDLKGVREIKMMPFGAGRRMCPAITMAALHLRFYVANMVRDFEWSPEDVDMSEVQDFNTVMRTPLAVRIRPRARTT</sequence>
<keyword evidence="2" id="KW-1185">Reference proteome</keyword>
<dbReference type="Proteomes" id="UP001057402">
    <property type="component" value="Chromosome 7"/>
</dbReference>
<organism evidence="1 2">
    <name type="scientific">Melastoma candidum</name>
    <dbReference type="NCBI Taxonomy" id="119954"/>
    <lineage>
        <taxon>Eukaryota</taxon>
        <taxon>Viridiplantae</taxon>
        <taxon>Streptophyta</taxon>
        <taxon>Embryophyta</taxon>
        <taxon>Tracheophyta</taxon>
        <taxon>Spermatophyta</taxon>
        <taxon>Magnoliopsida</taxon>
        <taxon>eudicotyledons</taxon>
        <taxon>Gunneridae</taxon>
        <taxon>Pentapetalae</taxon>
        <taxon>rosids</taxon>
        <taxon>malvids</taxon>
        <taxon>Myrtales</taxon>
        <taxon>Melastomataceae</taxon>
        <taxon>Melastomatoideae</taxon>
        <taxon>Melastomateae</taxon>
        <taxon>Melastoma</taxon>
    </lineage>
</organism>
<accession>A0ACB9P3E9</accession>
<evidence type="ECO:0000313" key="1">
    <source>
        <dbReference type="EMBL" id="KAI4343313.1"/>
    </source>
</evidence>
<gene>
    <name evidence="1" type="ORF">MLD38_027835</name>
</gene>
<dbReference type="EMBL" id="CM042886">
    <property type="protein sequence ID" value="KAI4343313.1"/>
    <property type="molecule type" value="Genomic_DNA"/>
</dbReference>
<reference evidence="2" key="1">
    <citation type="journal article" date="2023" name="Front. Plant Sci.">
        <title>Chromosomal-level genome assembly of Melastoma candidum provides insights into trichome evolution.</title>
        <authorList>
            <person name="Zhong Y."/>
            <person name="Wu W."/>
            <person name="Sun C."/>
            <person name="Zou P."/>
            <person name="Liu Y."/>
            <person name="Dai S."/>
            <person name="Zhou R."/>
        </authorList>
    </citation>
    <scope>NUCLEOTIDE SEQUENCE [LARGE SCALE GENOMIC DNA]</scope>
</reference>
<proteinExistence type="predicted"/>
<name>A0ACB9P3E9_9MYRT</name>
<comment type="caution">
    <text evidence="1">The sequence shown here is derived from an EMBL/GenBank/DDBJ whole genome shotgun (WGS) entry which is preliminary data.</text>
</comment>